<dbReference type="InterPro" id="IPR050361">
    <property type="entry name" value="MPP/UQCRC_Complex"/>
</dbReference>
<dbReference type="AlphaFoldDB" id="A0A0F5Q428"/>
<evidence type="ECO:0000313" key="5">
    <source>
        <dbReference type="Proteomes" id="UP000033411"/>
    </source>
</evidence>
<reference evidence="4 5" key="1">
    <citation type="submission" date="2015-03" db="EMBL/GenBank/DDBJ databases">
        <authorList>
            <person name="Lepp D."/>
            <person name="Hassan Y.I."/>
            <person name="Li X.-Z."/>
            <person name="Zhou T."/>
        </authorList>
    </citation>
    <scope>NUCLEOTIDE SEQUENCE [LARGE SCALE GENOMIC DNA]</scope>
    <source>
        <strain evidence="4 5">E84</strain>
    </source>
</reference>
<accession>A0A0F5Q428</accession>
<dbReference type="InterPro" id="IPR011249">
    <property type="entry name" value="Metalloenz_LuxS/M16"/>
</dbReference>
<feature type="signal peptide" evidence="1">
    <location>
        <begin position="1"/>
        <end position="29"/>
    </location>
</feature>
<dbReference type="PANTHER" id="PTHR11851">
    <property type="entry name" value="METALLOPROTEASE"/>
    <property type="match status" value="1"/>
</dbReference>
<dbReference type="OrthoDB" id="9811314at2"/>
<dbReference type="PANTHER" id="PTHR11851:SF224">
    <property type="entry name" value="PROCESSING PROTEASE"/>
    <property type="match status" value="1"/>
</dbReference>
<dbReference type="EMBL" id="LANJ01000045">
    <property type="protein sequence ID" value="KKC35620.1"/>
    <property type="molecule type" value="Genomic_DNA"/>
</dbReference>
<keyword evidence="5" id="KW-1185">Reference proteome</keyword>
<keyword evidence="4" id="KW-0378">Hydrolase</keyword>
<dbReference type="Gene3D" id="3.30.830.10">
    <property type="entry name" value="Metalloenzyme, LuxS/M16 peptidase-like"/>
    <property type="match status" value="2"/>
</dbReference>
<dbReference type="GO" id="GO:0006508">
    <property type="term" value="P:proteolysis"/>
    <property type="evidence" value="ECO:0007669"/>
    <property type="project" value="UniProtKB-KW"/>
</dbReference>
<keyword evidence="4" id="KW-0645">Protease</keyword>
<sequence>MTNLFAFPRRIAGLVTVLSALVLAVPAYAEVVFQDVTSPKGINAWLVEDYSVPIITIRFAFEGGSTQDAIGKEGTANLLTALFDEGAGDLDSDAFQTKLDDDGAEMGFAADQDAVYGSMRMLADKREEAFGLLKLAIQEPRFDQNPIDRMRAQIVAGIIASAKDPGTAAREQWAKALFGDHPYARQSQGTEVSLASITADDLRAFKTANFARSNLHVGIVGAIDAKTAGETLDMLFGDLPEKPDLVDVPDIQPTFGKDLFVDYNLPQTAIYMAFPSLKREAPDFYAASLMNQILGGGGFSSRLTDEVREKRGLTYGISSSMMTLKHSNVLLVNTSTRSDRAAETLTVTEDVIARMAKDGPTPEELASAKKYAIGSYAINELSSSGSIANTLVGLQLRGLDIDYINERADLLNAVTIEDVKAVAAKLLSVKPTILLIGPPLTTAENPAPAEPATPSVN</sequence>
<dbReference type="Proteomes" id="UP000033411">
    <property type="component" value="Unassembled WGS sequence"/>
</dbReference>
<evidence type="ECO:0000259" key="2">
    <source>
        <dbReference type="Pfam" id="PF00675"/>
    </source>
</evidence>
<name>A0A0F5Q428_9HYPH</name>
<dbReference type="Pfam" id="PF00675">
    <property type="entry name" value="Peptidase_M16"/>
    <property type="match status" value="1"/>
</dbReference>
<feature type="domain" description="Peptidase M16 N-terminal" evidence="2">
    <location>
        <begin position="53"/>
        <end position="187"/>
    </location>
</feature>
<evidence type="ECO:0000259" key="3">
    <source>
        <dbReference type="Pfam" id="PF05193"/>
    </source>
</evidence>
<dbReference type="GO" id="GO:0008233">
    <property type="term" value="F:peptidase activity"/>
    <property type="evidence" value="ECO:0007669"/>
    <property type="project" value="UniProtKB-KW"/>
</dbReference>
<dbReference type="STRING" id="1293439.WH87_16395"/>
<proteinExistence type="predicted"/>
<dbReference type="GO" id="GO:0046872">
    <property type="term" value="F:metal ion binding"/>
    <property type="evidence" value="ECO:0007669"/>
    <property type="project" value="InterPro"/>
</dbReference>
<comment type="caution">
    <text evidence="4">The sequence shown here is derived from an EMBL/GenBank/DDBJ whole genome shotgun (WGS) entry which is preliminary data.</text>
</comment>
<dbReference type="InterPro" id="IPR011765">
    <property type="entry name" value="Pept_M16_N"/>
</dbReference>
<dbReference type="Pfam" id="PF05193">
    <property type="entry name" value="Peptidase_M16_C"/>
    <property type="match status" value="1"/>
</dbReference>
<evidence type="ECO:0000313" key="4">
    <source>
        <dbReference type="EMBL" id="KKC35620.1"/>
    </source>
</evidence>
<keyword evidence="1" id="KW-0732">Signal</keyword>
<evidence type="ECO:0000256" key="1">
    <source>
        <dbReference type="SAM" id="SignalP"/>
    </source>
</evidence>
<feature type="domain" description="Peptidase M16 C-terminal" evidence="3">
    <location>
        <begin position="196"/>
        <end position="370"/>
    </location>
</feature>
<feature type="chain" id="PRO_5002494602" evidence="1">
    <location>
        <begin position="30"/>
        <end position="457"/>
    </location>
</feature>
<dbReference type="PATRIC" id="fig|1293439.3.peg.3346"/>
<dbReference type="RefSeq" id="WP_046140482.1">
    <property type="nucleotide sequence ID" value="NZ_LANJ01000045.1"/>
</dbReference>
<protein>
    <submittedName>
        <fullName evidence="4">Zinc protease</fullName>
    </submittedName>
</protein>
<dbReference type="InterPro" id="IPR007863">
    <property type="entry name" value="Peptidase_M16_C"/>
</dbReference>
<organism evidence="4 5">
    <name type="scientific">Devosia epidermidihirudinis</name>
    <dbReference type="NCBI Taxonomy" id="1293439"/>
    <lineage>
        <taxon>Bacteria</taxon>
        <taxon>Pseudomonadati</taxon>
        <taxon>Pseudomonadota</taxon>
        <taxon>Alphaproteobacteria</taxon>
        <taxon>Hyphomicrobiales</taxon>
        <taxon>Devosiaceae</taxon>
        <taxon>Devosia</taxon>
    </lineage>
</organism>
<dbReference type="SUPFAM" id="SSF63411">
    <property type="entry name" value="LuxS/MPP-like metallohydrolase"/>
    <property type="match status" value="2"/>
</dbReference>
<gene>
    <name evidence="4" type="ORF">WH87_16395</name>
</gene>